<dbReference type="EMBL" id="OZ034817">
    <property type="protein sequence ID" value="CAL1383170.1"/>
    <property type="molecule type" value="Genomic_DNA"/>
</dbReference>
<dbReference type="Proteomes" id="UP001497516">
    <property type="component" value="Chromosome 4"/>
</dbReference>
<keyword evidence="2" id="KW-1185">Reference proteome</keyword>
<gene>
    <name evidence="1" type="ORF">LTRI10_LOCUS24456</name>
</gene>
<reference evidence="1 2" key="1">
    <citation type="submission" date="2024-04" db="EMBL/GenBank/DDBJ databases">
        <authorList>
            <person name="Fracassetti M."/>
        </authorList>
    </citation>
    <scope>NUCLEOTIDE SEQUENCE [LARGE SCALE GENOMIC DNA]</scope>
</reference>
<proteinExistence type="predicted"/>
<evidence type="ECO:0000313" key="1">
    <source>
        <dbReference type="EMBL" id="CAL1383170.1"/>
    </source>
</evidence>
<name>A0AAV2ECA4_9ROSI</name>
<protein>
    <submittedName>
        <fullName evidence="1">Uncharacterized protein</fullName>
    </submittedName>
</protein>
<evidence type="ECO:0000313" key="2">
    <source>
        <dbReference type="Proteomes" id="UP001497516"/>
    </source>
</evidence>
<organism evidence="1 2">
    <name type="scientific">Linum trigynum</name>
    <dbReference type="NCBI Taxonomy" id="586398"/>
    <lineage>
        <taxon>Eukaryota</taxon>
        <taxon>Viridiplantae</taxon>
        <taxon>Streptophyta</taxon>
        <taxon>Embryophyta</taxon>
        <taxon>Tracheophyta</taxon>
        <taxon>Spermatophyta</taxon>
        <taxon>Magnoliopsida</taxon>
        <taxon>eudicotyledons</taxon>
        <taxon>Gunneridae</taxon>
        <taxon>Pentapetalae</taxon>
        <taxon>rosids</taxon>
        <taxon>fabids</taxon>
        <taxon>Malpighiales</taxon>
        <taxon>Linaceae</taxon>
        <taxon>Linum</taxon>
    </lineage>
</organism>
<accession>A0AAV2ECA4</accession>
<dbReference type="AlphaFoldDB" id="A0AAV2ECA4"/>
<sequence length="83" mass="9493">MFGTYDYQESIADVSVVDLSHTVSEMMRRIEEGNGEVEGLSAIMVMNVLVERALVPKKWKMERLLQKADDQRLTRLGQSLTTF</sequence>